<evidence type="ECO:0000313" key="2">
    <source>
        <dbReference type="Proteomes" id="UP000216189"/>
    </source>
</evidence>
<gene>
    <name evidence="1" type="ORF">CIK91_06445</name>
</gene>
<comment type="caution">
    <text evidence="1">The sequence shown here is derived from an EMBL/GenBank/DDBJ whole genome shotgun (WGS) entry which is preliminary data.</text>
</comment>
<sequence>MEDKSKKNNILNQFFGDKNVKFPHQPKLVDGIHVYEAPKGLGIQFRGGTEKFLIRGAEAYQIWGYLKNTLDGKHTLEEILSKGADEFKLDRINTGSFLKTLHSYHLLEPDAFIAESPIKMDLDLFSEKQAQYYNRVVPRSGLNKSGMDVLERIRSCKVLLITNKIFAPLISYQMLMAGFTDMGFLVITSEDSKGAKDYISDLINIMTYEDISNLKGGDIRNILSQKMPDYQYIFTALNNPSIFFLNEICRMCTILNIPMLSISIKDNDYEIGPFYFPEMDSPCISCYNLREQSYRLDSAHEYIYQQGLHNEGKKTDDEIKGFDYNSLAIVVNIAICQFKNALAKVAQPNLIGNVFKFNSLTYVTSLQNLFKVPSCPSCSDTNKR</sequence>
<dbReference type="RefSeq" id="WP_094448393.1">
    <property type="nucleotide sequence ID" value="NZ_CP091802.1"/>
</dbReference>
<name>A0ABX4EKV4_SEGBR</name>
<evidence type="ECO:0000313" key="1">
    <source>
        <dbReference type="EMBL" id="OYP55492.1"/>
    </source>
</evidence>
<dbReference type="EMBL" id="NPJF01000028">
    <property type="protein sequence ID" value="OYP55492.1"/>
    <property type="molecule type" value="Genomic_DNA"/>
</dbReference>
<dbReference type="Gene3D" id="3.40.50.720">
    <property type="entry name" value="NAD(P)-binding Rossmann-like Domain"/>
    <property type="match status" value="1"/>
</dbReference>
<keyword evidence="2" id="KW-1185">Reference proteome</keyword>
<protein>
    <recommendedName>
        <fullName evidence="3">Bacteriocin biosynthesis cyclodehydratase domain-containing protein</fullName>
    </recommendedName>
</protein>
<reference evidence="1 2" key="1">
    <citation type="submission" date="2017-08" db="EMBL/GenBank/DDBJ databases">
        <title>Comparative genomics of non-oral Prevotella species.</title>
        <authorList>
            <person name="Accetto T."/>
            <person name="Nograsek B."/>
            <person name="Avgustin G."/>
        </authorList>
    </citation>
    <scope>NUCLEOTIDE SEQUENCE [LARGE SCALE GENOMIC DNA]</scope>
    <source>
        <strain evidence="1 2">TC1-1</strain>
    </source>
</reference>
<accession>A0ABX4EKV4</accession>
<evidence type="ECO:0008006" key="3">
    <source>
        <dbReference type="Google" id="ProtNLM"/>
    </source>
</evidence>
<proteinExistence type="predicted"/>
<dbReference type="Proteomes" id="UP000216189">
    <property type="component" value="Unassembled WGS sequence"/>
</dbReference>
<organism evidence="1 2">
    <name type="scientific">Segatella bryantii</name>
    <name type="common">Prevotella bryantii</name>
    <dbReference type="NCBI Taxonomy" id="77095"/>
    <lineage>
        <taxon>Bacteria</taxon>
        <taxon>Pseudomonadati</taxon>
        <taxon>Bacteroidota</taxon>
        <taxon>Bacteroidia</taxon>
        <taxon>Bacteroidales</taxon>
        <taxon>Prevotellaceae</taxon>
        <taxon>Segatella</taxon>
    </lineage>
</organism>